<name>A0ABV2QEL5_9BURK</name>
<organism evidence="5 6">
    <name type="scientific">Ottowia thiooxydans</name>
    <dbReference type="NCBI Taxonomy" id="219182"/>
    <lineage>
        <taxon>Bacteria</taxon>
        <taxon>Pseudomonadati</taxon>
        <taxon>Pseudomonadota</taxon>
        <taxon>Betaproteobacteria</taxon>
        <taxon>Burkholderiales</taxon>
        <taxon>Comamonadaceae</taxon>
        <taxon>Ottowia</taxon>
    </lineage>
</organism>
<feature type="domain" description="Glycosyltransferase 2-like" evidence="4">
    <location>
        <begin position="566"/>
        <end position="740"/>
    </location>
</feature>
<keyword evidence="5" id="KW-0489">Methyltransferase</keyword>
<dbReference type="EMBL" id="JBEPSH010000010">
    <property type="protein sequence ID" value="MET4579489.1"/>
    <property type="molecule type" value="Genomic_DNA"/>
</dbReference>
<dbReference type="SUPFAM" id="SSF53335">
    <property type="entry name" value="S-adenosyl-L-methionine-dependent methyltransferases"/>
    <property type="match status" value="1"/>
</dbReference>
<evidence type="ECO:0000313" key="5">
    <source>
        <dbReference type="EMBL" id="MET4579489.1"/>
    </source>
</evidence>
<dbReference type="InterPro" id="IPR029044">
    <property type="entry name" value="Nucleotide-diphossugar_trans"/>
</dbReference>
<dbReference type="Proteomes" id="UP001549320">
    <property type="component" value="Unassembled WGS sequence"/>
</dbReference>
<dbReference type="InterPro" id="IPR029063">
    <property type="entry name" value="SAM-dependent_MTases_sf"/>
</dbReference>
<gene>
    <name evidence="5" type="ORF">ABIE13_004626</name>
</gene>
<dbReference type="SUPFAM" id="SSF53756">
    <property type="entry name" value="UDP-Glycosyltransferase/glycogen phosphorylase"/>
    <property type="match status" value="1"/>
</dbReference>
<dbReference type="CDD" id="cd02440">
    <property type="entry name" value="AdoMet_MTases"/>
    <property type="match status" value="1"/>
</dbReference>
<dbReference type="SUPFAM" id="SSF53448">
    <property type="entry name" value="Nucleotide-diphospho-sugar transferases"/>
    <property type="match status" value="1"/>
</dbReference>
<dbReference type="PANTHER" id="PTHR43179">
    <property type="entry name" value="RHAMNOSYLTRANSFERASE WBBL"/>
    <property type="match status" value="1"/>
</dbReference>
<evidence type="ECO:0000256" key="1">
    <source>
        <dbReference type="ARBA" id="ARBA00006739"/>
    </source>
</evidence>
<keyword evidence="3 5" id="KW-0808">Transferase</keyword>
<protein>
    <submittedName>
        <fullName evidence="5">GT2 family glycosyltransferase/2-polyprenyl-3-methyl-5-hydroxy-6-metoxy-1,4-benzoquinol methylase/glycosyltransferase involved in cell wall biosynthesis</fullName>
        <ecNumber evidence="5">2.4.1.-</ecNumber>
    </submittedName>
</protein>
<dbReference type="PANTHER" id="PTHR43179:SF12">
    <property type="entry name" value="GALACTOFURANOSYLTRANSFERASE GLFT2"/>
    <property type="match status" value="1"/>
</dbReference>
<reference evidence="5 6" key="1">
    <citation type="submission" date="2024-06" db="EMBL/GenBank/DDBJ databases">
        <title>Sorghum-associated microbial communities from plants grown in Nebraska, USA.</title>
        <authorList>
            <person name="Schachtman D."/>
        </authorList>
    </citation>
    <scope>NUCLEOTIDE SEQUENCE [LARGE SCALE GENOMIC DNA]</scope>
    <source>
        <strain evidence="5 6">2709</strain>
    </source>
</reference>
<sequence length="1298" mass="143142">MAPTASPLHIYERHIDSRERTSLSVLAGHIPQNARVLDLGCGSGAVGRYLKEQDSGVTIDGLTISADEAQLASAHYRRVEVADLDTVKLGEVFEAASYDIIICADVLEHIRHPDRVLGECKQLLAPGGRALLSIPNVAYTGLIAELMAGEFLYRPEGLLDETHVHFFTRLSLQRFLAEQNWVAEHLETVDRELPDSEFRSSFDALPPSVARHLLALPDALTYQFIAIIRPLAAGEQLSTVSREVHSSALPARAFFTAELFLGTEGGESSHAFTQEGKISAAGVVGTPRQTLRFDLPAAPTARTLRLDPADRPGFVHFHAMRLYAADGTRLWQWQGQDGALLASAPHQEMLFRPLGDVSSTVLALLHGNDPWVELPVTAPVVAAAAGGHLEVDMGWPMSADYLALASAVTEFETRTQLAEHRIARTREELQASHQLELTRLHRELGEQIEGERLEVAERHHQELSRLHQQFGAQHDQLAVNHAEELARFRRALAVQSNDLRHHKLQLQEAIQHIQFLENSTVFRASRPLVRAKMKLDQLLGRGPVSADPSQVKLAQPLTPPDHPVDVIVPVYRGLADTQCCVLSVLRSECRTLWRLIVINDASPEPEVTAWLREIAKTDSRIELLENETNLGFVGTVNRGMALSGTHDTLLLNSDAEVANDWLDRIRAAAYCDQKVASVTPFSNNATICSYPRFCADNELPEGWDTARLDALFARTSAGQVVDVPTGIGFCMYIRRDALQAIGLFDVENFGKGYGEENDFCVRASDAGWRNLHVLDTFVRHAGGVSFGAAKSPRERAAMETLRRLHPRYEGDVMRFLQVDPAQPARLAADIARIQDGHRPVILAILHDRQGGTERHVHELASALREQAQFLVLRPLPGQRVSIRLPDPEESFELIYSLPGEQAVLIDTLLRFGVQHVHFHHLLGNGEFVRTLPEQLGVSFDFTAHDYYTICPQISLTDRTNSYCGELGPEQCGKCLANSPAPEGMDIATWRRAHAEFLSGARFLIAPARDALGRIAKMVPGTAARIVPHTDIDHNAQLPAPQPARLEGHRPLKIAVIGALSTIKGADVLEDVAVAAAKQSASIEFHLIGYGYRALRTQPGARLTVHGKYEDKELPSLLEWLQPDLVWFPAQWPETYSYTLSACLQGGWPVVAPDLGAFSERLTGRAWSWVTPWQKTPAQWVSFFEDIRARHFATGQSPGAPVPSMESSAQHELLANASVGDSAKWYAAEYLQGLAAPSGPGPELQTLLRQAASTSPVSEGSKGLLLTLLVRLRSLPVLSGVARAIPLRWQTRVKSWLKK</sequence>
<keyword evidence="2 5" id="KW-0328">Glycosyltransferase</keyword>
<dbReference type="GO" id="GO:0032259">
    <property type="term" value="P:methylation"/>
    <property type="evidence" value="ECO:0007669"/>
    <property type="project" value="UniProtKB-KW"/>
</dbReference>
<dbReference type="Pfam" id="PF13489">
    <property type="entry name" value="Methyltransf_23"/>
    <property type="match status" value="1"/>
</dbReference>
<dbReference type="RefSeq" id="WP_354447637.1">
    <property type="nucleotide sequence ID" value="NZ_JBEPSH010000010.1"/>
</dbReference>
<dbReference type="Pfam" id="PF00535">
    <property type="entry name" value="Glycos_transf_2"/>
    <property type="match status" value="1"/>
</dbReference>
<dbReference type="Gene3D" id="3.90.550.10">
    <property type="entry name" value="Spore Coat Polysaccharide Biosynthesis Protein SpsA, Chain A"/>
    <property type="match status" value="1"/>
</dbReference>
<evidence type="ECO:0000256" key="3">
    <source>
        <dbReference type="ARBA" id="ARBA00022679"/>
    </source>
</evidence>
<dbReference type="InterPro" id="IPR001173">
    <property type="entry name" value="Glyco_trans_2-like"/>
</dbReference>
<comment type="similarity">
    <text evidence="1">Belongs to the glycosyltransferase 2 family.</text>
</comment>
<dbReference type="GO" id="GO:0016757">
    <property type="term" value="F:glycosyltransferase activity"/>
    <property type="evidence" value="ECO:0007669"/>
    <property type="project" value="UniProtKB-KW"/>
</dbReference>
<proteinExistence type="inferred from homology"/>
<evidence type="ECO:0000313" key="6">
    <source>
        <dbReference type="Proteomes" id="UP001549320"/>
    </source>
</evidence>
<evidence type="ECO:0000259" key="4">
    <source>
        <dbReference type="Pfam" id="PF00535"/>
    </source>
</evidence>
<dbReference type="Gene3D" id="3.40.50.2000">
    <property type="entry name" value="Glycogen Phosphorylase B"/>
    <property type="match status" value="2"/>
</dbReference>
<comment type="caution">
    <text evidence="5">The sequence shown here is derived from an EMBL/GenBank/DDBJ whole genome shotgun (WGS) entry which is preliminary data.</text>
</comment>
<dbReference type="Gene3D" id="3.40.50.150">
    <property type="entry name" value="Vaccinia Virus protein VP39"/>
    <property type="match status" value="1"/>
</dbReference>
<evidence type="ECO:0000256" key="2">
    <source>
        <dbReference type="ARBA" id="ARBA00022676"/>
    </source>
</evidence>
<dbReference type="GO" id="GO:0008168">
    <property type="term" value="F:methyltransferase activity"/>
    <property type="evidence" value="ECO:0007669"/>
    <property type="project" value="UniProtKB-KW"/>
</dbReference>
<keyword evidence="6" id="KW-1185">Reference proteome</keyword>
<accession>A0ABV2QEL5</accession>
<dbReference type="EC" id="2.4.1.-" evidence="5"/>